<keyword evidence="1" id="KW-0812">Transmembrane</keyword>
<keyword evidence="3" id="KW-1185">Reference proteome</keyword>
<feature type="transmembrane region" description="Helical" evidence="1">
    <location>
        <begin position="12"/>
        <end position="36"/>
    </location>
</feature>
<sequence length="89" mass="10063">MSNGRRNTDLIVGFLKVFNLLNLTVFMGSRFSFFVLDLPTTVSCPRSLTIIAKHEKVNETRQSFVSFKPINNSGKISYFKVSVSLIKCI</sequence>
<dbReference type="Proteomes" id="UP000276133">
    <property type="component" value="Unassembled WGS sequence"/>
</dbReference>
<dbReference type="EMBL" id="REGN01007251">
    <property type="protein sequence ID" value="RNA06864.1"/>
    <property type="molecule type" value="Genomic_DNA"/>
</dbReference>
<organism evidence="2 3">
    <name type="scientific">Brachionus plicatilis</name>
    <name type="common">Marine rotifer</name>
    <name type="synonym">Brachionus muelleri</name>
    <dbReference type="NCBI Taxonomy" id="10195"/>
    <lineage>
        <taxon>Eukaryota</taxon>
        <taxon>Metazoa</taxon>
        <taxon>Spiralia</taxon>
        <taxon>Gnathifera</taxon>
        <taxon>Rotifera</taxon>
        <taxon>Eurotatoria</taxon>
        <taxon>Monogononta</taxon>
        <taxon>Pseudotrocha</taxon>
        <taxon>Ploima</taxon>
        <taxon>Brachionidae</taxon>
        <taxon>Brachionus</taxon>
    </lineage>
</organism>
<comment type="caution">
    <text evidence="2">The sequence shown here is derived from an EMBL/GenBank/DDBJ whole genome shotgun (WGS) entry which is preliminary data.</text>
</comment>
<proteinExistence type="predicted"/>
<keyword evidence="1" id="KW-1133">Transmembrane helix</keyword>
<evidence type="ECO:0000256" key="1">
    <source>
        <dbReference type="SAM" id="Phobius"/>
    </source>
</evidence>
<keyword evidence="1" id="KW-0472">Membrane</keyword>
<name>A0A3M7Q6N9_BRAPC</name>
<dbReference type="AlphaFoldDB" id="A0A3M7Q6N9"/>
<accession>A0A3M7Q6N9</accession>
<evidence type="ECO:0000313" key="3">
    <source>
        <dbReference type="Proteomes" id="UP000276133"/>
    </source>
</evidence>
<evidence type="ECO:0000313" key="2">
    <source>
        <dbReference type="EMBL" id="RNA06864.1"/>
    </source>
</evidence>
<protein>
    <submittedName>
        <fullName evidence="2">Uncharacterized protein</fullName>
    </submittedName>
</protein>
<gene>
    <name evidence="2" type="ORF">BpHYR1_012606</name>
</gene>
<reference evidence="2 3" key="1">
    <citation type="journal article" date="2018" name="Sci. Rep.">
        <title>Genomic signatures of local adaptation to the degree of environmental predictability in rotifers.</title>
        <authorList>
            <person name="Franch-Gras L."/>
            <person name="Hahn C."/>
            <person name="Garcia-Roger E.M."/>
            <person name="Carmona M.J."/>
            <person name="Serra M."/>
            <person name="Gomez A."/>
        </authorList>
    </citation>
    <scope>NUCLEOTIDE SEQUENCE [LARGE SCALE GENOMIC DNA]</scope>
    <source>
        <strain evidence="2">HYR1</strain>
    </source>
</reference>